<gene>
    <name evidence="1" type="ORF">DVH29_00470</name>
</gene>
<sequence length="311" mass="31802">MSKTARHGLPLIASEQAQKHVTHNEAMALVDMLIHARLVETGRDMPPASPEPGDSYGIGDAPGGAWEGHAGEIAGWTEGGWRFSVPTEGLIVWDGSGQRMLVFRQGAWTGLFDAIGGLGIGAAADAINRLLVRSEAALFTADSAQSGNVRLTVNKESTADSATLMFQSGYSARAEMGLAGNDDFAFKVSADGSGFRTAMTVAAASGAVTFAALAGNAVSFPAVADGVLTVATGHVVPVPQSGSADDIETIAGGADGTLLVVSGTNGVTLTFRHGSGNLRLGTDRVLAAAGDTLMLVRRGAEWLALSHSQNG</sequence>
<dbReference type="EMBL" id="QQNH01000001">
    <property type="protein sequence ID" value="RDE10462.1"/>
    <property type="molecule type" value="Genomic_DNA"/>
</dbReference>
<protein>
    <submittedName>
        <fullName evidence="1">DUF2793 domain-containing protein</fullName>
    </submittedName>
</protein>
<keyword evidence="2" id="KW-1185">Reference proteome</keyword>
<evidence type="ECO:0000313" key="2">
    <source>
        <dbReference type="Proteomes" id="UP000253759"/>
    </source>
</evidence>
<accession>A0A369WAY2</accession>
<evidence type="ECO:0000313" key="1">
    <source>
        <dbReference type="EMBL" id="RDE10462.1"/>
    </source>
</evidence>
<dbReference type="Proteomes" id="UP000253759">
    <property type="component" value="Unassembled WGS sequence"/>
</dbReference>
<dbReference type="Pfam" id="PF10983">
    <property type="entry name" value="DUF2793"/>
    <property type="match status" value="1"/>
</dbReference>
<name>A0A369WAY2_9HYPH</name>
<comment type="caution">
    <text evidence="1">The sequence shown here is derived from an EMBL/GenBank/DDBJ whole genome shotgun (WGS) entry which is preliminary data.</text>
</comment>
<organism evidence="1 2">
    <name type="scientific">Pelagibacterium lacus</name>
    <dbReference type="NCBI Taxonomy" id="2282655"/>
    <lineage>
        <taxon>Bacteria</taxon>
        <taxon>Pseudomonadati</taxon>
        <taxon>Pseudomonadota</taxon>
        <taxon>Alphaproteobacteria</taxon>
        <taxon>Hyphomicrobiales</taxon>
        <taxon>Devosiaceae</taxon>
        <taxon>Pelagibacterium</taxon>
    </lineage>
</organism>
<proteinExistence type="predicted"/>
<dbReference type="OrthoDB" id="564699at2"/>
<dbReference type="RefSeq" id="WP_114644184.1">
    <property type="nucleotide sequence ID" value="NZ_QQNH01000001.1"/>
</dbReference>
<dbReference type="AlphaFoldDB" id="A0A369WAY2"/>
<dbReference type="InterPro" id="IPR021251">
    <property type="entry name" value="DUF2793"/>
</dbReference>
<reference evidence="2" key="1">
    <citation type="submission" date="2018-07" db="EMBL/GenBank/DDBJ databases">
        <authorList>
            <person name="Liu B.-T."/>
            <person name="Du Z."/>
        </authorList>
    </citation>
    <scope>NUCLEOTIDE SEQUENCE [LARGE SCALE GENOMIC DNA]</scope>
    <source>
        <strain evidence="2">XYN52</strain>
    </source>
</reference>